<dbReference type="PROSITE" id="PS01124">
    <property type="entry name" value="HTH_ARAC_FAMILY_2"/>
    <property type="match status" value="1"/>
</dbReference>
<dbReference type="InterPro" id="IPR018060">
    <property type="entry name" value="HTH_AraC"/>
</dbReference>
<evidence type="ECO:0000313" key="7">
    <source>
        <dbReference type="Proteomes" id="UP000022835"/>
    </source>
</evidence>
<dbReference type="Proteomes" id="UP000022835">
    <property type="component" value="Unassembled WGS sequence"/>
</dbReference>
<dbReference type="Pfam" id="PF12833">
    <property type="entry name" value="HTH_18"/>
    <property type="match status" value="1"/>
</dbReference>
<dbReference type="InterPro" id="IPR046532">
    <property type="entry name" value="DUF6597"/>
</dbReference>
<dbReference type="Gene3D" id="1.10.10.60">
    <property type="entry name" value="Homeodomain-like"/>
    <property type="match status" value="1"/>
</dbReference>
<dbReference type="EMBL" id="JALN02000001">
    <property type="protein sequence ID" value="KDE99243.1"/>
    <property type="molecule type" value="Genomic_DNA"/>
</dbReference>
<feature type="domain" description="HTH araC/xylS-type" evidence="5">
    <location>
        <begin position="151"/>
        <end position="251"/>
    </location>
</feature>
<evidence type="ECO:0000313" key="6">
    <source>
        <dbReference type="EMBL" id="KDE99243.1"/>
    </source>
</evidence>
<dbReference type="Pfam" id="PF20240">
    <property type="entry name" value="DUF6597"/>
    <property type="match status" value="1"/>
</dbReference>
<protein>
    <recommendedName>
        <fullName evidence="5">HTH araC/xylS-type domain-containing protein</fullName>
    </recommendedName>
</protein>
<feature type="compositionally biased region" description="Polar residues" evidence="4">
    <location>
        <begin position="271"/>
        <end position="285"/>
    </location>
</feature>
<dbReference type="InterPro" id="IPR009057">
    <property type="entry name" value="Homeodomain-like_sf"/>
</dbReference>
<name>A0A064CKI6_9MYCO</name>
<sequence>MYRPGPPLSQHINYLGYWCHDGAVGHRSTALPRGALTLVIELGNRDQVDFAAVGAPAGRVPAAFIAGAGTTSYVTQIDPGHTVMTVHFRPAGAQPFLGIPLGELQDRCVGIEYLWGAPARTLRARLTETLSAAARFMILEQFLVDKMDVRDARLGTLLRYLETDPSIGVAELCAMTSLSAKRLSALFRHEVGLGPKTYLRVRRLQAALRRLDAGTQRGAEIAADLGYCDQAHFVRDFRGFTAITPSQYPSRRSSLPSHLDLATQGAKVQDPPTSRLTPSKDGNQT</sequence>
<feature type="region of interest" description="Disordered" evidence="4">
    <location>
        <begin position="248"/>
        <end position="285"/>
    </location>
</feature>
<proteinExistence type="predicted"/>
<gene>
    <name evidence="6" type="ORF">Y900_009860</name>
</gene>
<reference evidence="6" key="1">
    <citation type="submission" date="2014-05" db="EMBL/GenBank/DDBJ databases">
        <title>Genome sequence of Mycobacterium aromaticivorans strain JS19b1T (= DSM 45407T).</title>
        <authorList>
            <person name="Kwak Y."/>
            <person name="Park G.-S."/>
            <person name="Li Q.X."/>
            <person name="Lee S.-E."/>
            <person name="Shin J.-H."/>
        </authorList>
    </citation>
    <scope>NUCLEOTIDE SEQUENCE [LARGE SCALE GENOMIC DNA]</scope>
    <source>
        <strain evidence="6">JS19b1</strain>
    </source>
</reference>
<keyword evidence="3" id="KW-0804">Transcription</keyword>
<dbReference type="AlphaFoldDB" id="A0A064CKI6"/>
<dbReference type="GO" id="GO:0043565">
    <property type="term" value="F:sequence-specific DNA binding"/>
    <property type="evidence" value="ECO:0007669"/>
    <property type="project" value="InterPro"/>
</dbReference>
<comment type="caution">
    <text evidence="6">The sequence shown here is derived from an EMBL/GenBank/DDBJ whole genome shotgun (WGS) entry which is preliminary data.</text>
</comment>
<evidence type="ECO:0000256" key="1">
    <source>
        <dbReference type="ARBA" id="ARBA00023015"/>
    </source>
</evidence>
<evidence type="ECO:0000256" key="2">
    <source>
        <dbReference type="ARBA" id="ARBA00023125"/>
    </source>
</evidence>
<dbReference type="eggNOG" id="COG2207">
    <property type="taxonomic scope" value="Bacteria"/>
</dbReference>
<dbReference type="InterPro" id="IPR050204">
    <property type="entry name" value="AraC_XylS_family_regulators"/>
</dbReference>
<dbReference type="SUPFAM" id="SSF46689">
    <property type="entry name" value="Homeodomain-like"/>
    <property type="match status" value="1"/>
</dbReference>
<dbReference type="SMART" id="SM00342">
    <property type="entry name" value="HTH_ARAC"/>
    <property type="match status" value="1"/>
</dbReference>
<dbReference type="PANTHER" id="PTHR46796">
    <property type="entry name" value="HTH-TYPE TRANSCRIPTIONAL ACTIVATOR RHAS-RELATED"/>
    <property type="match status" value="1"/>
</dbReference>
<dbReference type="STRING" id="1440774.Y900_009860"/>
<dbReference type="GO" id="GO:0003700">
    <property type="term" value="F:DNA-binding transcription factor activity"/>
    <property type="evidence" value="ECO:0007669"/>
    <property type="project" value="InterPro"/>
</dbReference>
<organism evidence="6 7">
    <name type="scientific">Mycolicibacterium aromaticivorans JS19b1 = JCM 16368</name>
    <dbReference type="NCBI Taxonomy" id="1440774"/>
    <lineage>
        <taxon>Bacteria</taxon>
        <taxon>Bacillati</taxon>
        <taxon>Actinomycetota</taxon>
        <taxon>Actinomycetes</taxon>
        <taxon>Mycobacteriales</taxon>
        <taxon>Mycobacteriaceae</taxon>
        <taxon>Mycolicibacterium</taxon>
    </lineage>
</organism>
<accession>A0A064CKI6</accession>
<keyword evidence="2" id="KW-0238">DNA-binding</keyword>
<keyword evidence="7" id="KW-1185">Reference proteome</keyword>
<evidence type="ECO:0000256" key="4">
    <source>
        <dbReference type="SAM" id="MobiDB-lite"/>
    </source>
</evidence>
<evidence type="ECO:0000256" key="3">
    <source>
        <dbReference type="ARBA" id="ARBA00023163"/>
    </source>
</evidence>
<evidence type="ECO:0000259" key="5">
    <source>
        <dbReference type="PROSITE" id="PS01124"/>
    </source>
</evidence>
<keyword evidence="1" id="KW-0805">Transcription regulation</keyword>